<proteinExistence type="inferred from homology"/>
<gene>
    <name evidence="5" type="ORF">SAMN04488052_102345</name>
</gene>
<dbReference type="InterPro" id="IPR050356">
    <property type="entry name" value="SulA_CellDiv_inhibitor"/>
</dbReference>
<dbReference type="STRING" id="406100.SAMN04488052_102345"/>
<reference evidence="5 6" key="1">
    <citation type="submission" date="2016-10" db="EMBL/GenBank/DDBJ databases">
        <authorList>
            <person name="de Groot N.N."/>
        </authorList>
    </citation>
    <scope>NUCLEOTIDE SEQUENCE [LARGE SCALE GENOMIC DNA]</scope>
    <source>
        <strain evidence="5 6">CGMCC 1.6291</strain>
    </source>
</reference>
<protein>
    <submittedName>
        <fullName evidence="5">Protein ImuB</fullName>
    </submittedName>
</protein>
<dbReference type="CDD" id="cd03468">
    <property type="entry name" value="PolY_like"/>
    <property type="match status" value="1"/>
</dbReference>
<dbReference type="SUPFAM" id="SSF56672">
    <property type="entry name" value="DNA/RNA polymerases"/>
    <property type="match status" value="1"/>
</dbReference>
<feature type="domain" description="UmuC" evidence="4">
    <location>
        <begin position="25"/>
        <end position="144"/>
    </location>
</feature>
<evidence type="ECO:0000256" key="3">
    <source>
        <dbReference type="SAM" id="MobiDB-lite"/>
    </source>
</evidence>
<dbReference type="RefSeq" id="WP_091641075.1">
    <property type="nucleotide sequence ID" value="NZ_FOEG01000002.1"/>
</dbReference>
<dbReference type="OrthoDB" id="5298951at2"/>
<dbReference type="PANTHER" id="PTHR35369:SF2">
    <property type="entry name" value="BLR3025 PROTEIN"/>
    <property type="match status" value="1"/>
</dbReference>
<evidence type="ECO:0000313" key="6">
    <source>
        <dbReference type="Proteomes" id="UP000199657"/>
    </source>
</evidence>
<dbReference type="InterPro" id="IPR043128">
    <property type="entry name" value="Rev_trsase/Diguanyl_cyclase"/>
</dbReference>
<accession>A0A1H8RYL0</accession>
<evidence type="ECO:0000313" key="5">
    <source>
        <dbReference type="EMBL" id="SEO71465.1"/>
    </source>
</evidence>
<dbReference type="Proteomes" id="UP000199657">
    <property type="component" value="Unassembled WGS sequence"/>
</dbReference>
<dbReference type="PANTHER" id="PTHR35369">
    <property type="entry name" value="BLR3025 PROTEIN-RELATED"/>
    <property type="match status" value="1"/>
</dbReference>
<organism evidence="5 6">
    <name type="scientific">Aquisalimonas asiatica</name>
    <dbReference type="NCBI Taxonomy" id="406100"/>
    <lineage>
        <taxon>Bacteria</taxon>
        <taxon>Pseudomonadati</taxon>
        <taxon>Pseudomonadota</taxon>
        <taxon>Gammaproteobacteria</taxon>
        <taxon>Chromatiales</taxon>
        <taxon>Ectothiorhodospiraceae</taxon>
        <taxon>Aquisalimonas</taxon>
    </lineage>
</organism>
<dbReference type="InterPro" id="IPR001126">
    <property type="entry name" value="UmuC"/>
</dbReference>
<dbReference type="InterPro" id="IPR043502">
    <property type="entry name" value="DNA/RNA_pol_sf"/>
</dbReference>
<dbReference type="Pfam" id="PF00817">
    <property type="entry name" value="IMS"/>
    <property type="match status" value="1"/>
</dbReference>
<keyword evidence="6" id="KW-1185">Reference proteome</keyword>
<evidence type="ECO:0000256" key="2">
    <source>
        <dbReference type="ARBA" id="ARBA00022763"/>
    </source>
</evidence>
<evidence type="ECO:0000256" key="1">
    <source>
        <dbReference type="ARBA" id="ARBA00010945"/>
    </source>
</evidence>
<comment type="similarity">
    <text evidence="1">Belongs to the DNA polymerase type-Y family.</text>
</comment>
<sequence length="473" mass="52941">MLWFALQLPLFPMESLGYGTTSAAVGVVEQQQIVLLNRAASEAGVRPHMTPGEARAMSDAIVLLPRQRETEARNLRHLADWAYQFSGQVSPRTPDGLLLEIGASLRLFGGLSPLCRRITEELETLGHAYRYGIAPTPTAAWMLASGGGRHPVTEHADLADQLAPLPCAVLELSPAQQQALHGLGLHTLGDCLRLPRRDLARRFGRELLLQLEHALGERPEPRRAHQPPRRFHRQLDLPAEAHDTRSIAFALQRMLRELTGLLRGLDGGTQSLQLELLHARVTATQLHIGLLQPSRDPDHLLDVCQHRLDREALAAPVIGLRLRVDRIQPLAPETQALLPDPARDHAQQHQHLWERLGARLGDEAVQGLGLVADHRPERAWQTQPSDTTGEHPAGERPLWLLPQPTPLRQQQGQPCWHGPLTLEHGPERIETGWWDGGDVCRDYYHARASQGSRLWVYQDRRSGNHWFLHGFFG</sequence>
<evidence type="ECO:0000259" key="4">
    <source>
        <dbReference type="Pfam" id="PF00817"/>
    </source>
</evidence>
<dbReference type="Gene3D" id="3.40.1170.60">
    <property type="match status" value="1"/>
</dbReference>
<dbReference type="GO" id="GO:0006281">
    <property type="term" value="P:DNA repair"/>
    <property type="evidence" value="ECO:0007669"/>
    <property type="project" value="InterPro"/>
</dbReference>
<name>A0A1H8RYL0_9GAMM</name>
<dbReference type="EMBL" id="FOEG01000002">
    <property type="protein sequence ID" value="SEO71465.1"/>
    <property type="molecule type" value="Genomic_DNA"/>
</dbReference>
<keyword evidence="2" id="KW-0227">DNA damage</keyword>
<feature type="region of interest" description="Disordered" evidence="3">
    <location>
        <begin position="379"/>
        <end position="398"/>
    </location>
</feature>
<dbReference type="Gene3D" id="3.30.70.270">
    <property type="match status" value="1"/>
</dbReference>
<dbReference type="AlphaFoldDB" id="A0A1H8RYL0"/>